<dbReference type="EMBL" id="LCHW01000002">
    <property type="protein sequence ID" value="KKT43150.1"/>
    <property type="molecule type" value="Genomic_DNA"/>
</dbReference>
<evidence type="ECO:0000313" key="10">
    <source>
        <dbReference type="Proteomes" id="UP000034051"/>
    </source>
</evidence>
<dbReference type="SUPFAM" id="SSF53335">
    <property type="entry name" value="S-adenosyl-L-methionine-dependent methyltransferases"/>
    <property type="match status" value="1"/>
</dbReference>
<feature type="transmembrane region" description="Helical" evidence="8">
    <location>
        <begin position="6"/>
        <end position="28"/>
    </location>
</feature>
<proteinExistence type="predicted"/>
<dbReference type="Proteomes" id="UP000034051">
    <property type="component" value="Unassembled WGS sequence"/>
</dbReference>
<keyword evidence="8" id="KW-1133">Transmembrane helix</keyword>
<dbReference type="InterPro" id="IPR003358">
    <property type="entry name" value="tRNA_(Gua-N-7)_MeTrfase_Trmb"/>
</dbReference>
<dbReference type="Pfam" id="PF02390">
    <property type="entry name" value="Methyltransf_4"/>
    <property type="match status" value="1"/>
</dbReference>
<dbReference type="PANTHER" id="PTHR13610:SF11">
    <property type="entry name" value="METHYLTRANSFERASE DOMAIN-CONTAINING PROTEIN"/>
    <property type="match status" value="1"/>
</dbReference>
<evidence type="ECO:0000256" key="6">
    <source>
        <dbReference type="ARBA" id="ARBA00022691"/>
    </source>
</evidence>
<dbReference type="InterPro" id="IPR029063">
    <property type="entry name" value="SAM-dependent_MTases_sf"/>
</dbReference>
<dbReference type="GO" id="GO:0008176">
    <property type="term" value="F:tRNA (guanine(46)-N7)-methyltransferase activity"/>
    <property type="evidence" value="ECO:0007669"/>
    <property type="project" value="UniProtKB-EC"/>
</dbReference>
<dbReference type="EC" id="2.1.1.33" evidence="3"/>
<evidence type="ECO:0000256" key="8">
    <source>
        <dbReference type="SAM" id="Phobius"/>
    </source>
</evidence>
<keyword evidence="5" id="KW-0808">Transferase</keyword>
<keyword evidence="7" id="KW-0819">tRNA processing</keyword>
<keyword evidence="8" id="KW-0812">Transmembrane</keyword>
<evidence type="ECO:0000256" key="7">
    <source>
        <dbReference type="ARBA" id="ARBA00022694"/>
    </source>
</evidence>
<dbReference type="InterPro" id="IPR026170">
    <property type="entry name" value="FAM173A/B"/>
</dbReference>
<comment type="catalytic activity">
    <reaction evidence="1">
        <text>guanosine(46) in tRNA + S-adenosyl-L-methionine = N(7)-methylguanosine(46) in tRNA + S-adenosyl-L-homocysteine</text>
        <dbReference type="Rhea" id="RHEA:42708"/>
        <dbReference type="Rhea" id="RHEA-COMP:10188"/>
        <dbReference type="Rhea" id="RHEA-COMP:10189"/>
        <dbReference type="ChEBI" id="CHEBI:57856"/>
        <dbReference type="ChEBI" id="CHEBI:59789"/>
        <dbReference type="ChEBI" id="CHEBI:74269"/>
        <dbReference type="ChEBI" id="CHEBI:74480"/>
        <dbReference type="EC" id="2.1.1.33"/>
    </reaction>
</comment>
<dbReference type="GO" id="GO:0016279">
    <property type="term" value="F:protein-lysine N-methyltransferase activity"/>
    <property type="evidence" value="ECO:0007669"/>
    <property type="project" value="InterPro"/>
</dbReference>
<sequence length="189" mass="21491">MQYALWIGLLFVLTGVCIVIILSACTLFRSLSGIVTKKHISFIPVPDGALPLLKRITPPSAGAIIYDLGCGDGKIVLYLATLFPEATYIGIEYDLLPYLIAKVKTRKHSNITIRFKNIFKEDLTKADILIAYLFPELLDKLLPKLEKELKKGVYVYSFDYAFRKKEAQTIEYNEDASLKRGKRMLVYEF</sequence>
<dbReference type="PANTHER" id="PTHR13610">
    <property type="entry name" value="METHYLTRANSFERASE DOMAIN-CONTAINING PROTEIN"/>
    <property type="match status" value="1"/>
</dbReference>
<keyword evidence="4" id="KW-0489">Methyltransferase</keyword>
<organism evidence="9 10">
    <name type="scientific">Candidatus Wolfebacteria bacterium GW2011_GWE2_44_13</name>
    <dbReference type="NCBI Taxonomy" id="1619017"/>
    <lineage>
        <taxon>Bacteria</taxon>
        <taxon>Candidatus Wolfeibacteriota</taxon>
    </lineage>
</organism>
<reference evidence="9 10" key="1">
    <citation type="journal article" date="2015" name="Nature">
        <title>rRNA introns, odd ribosomes, and small enigmatic genomes across a large radiation of phyla.</title>
        <authorList>
            <person name="Brown C.T."/>
            <person name="Hug L.A."/>
            <person name="Thomas B.C."/>
            <person name="Sharon I."/>
            <person name="Castelle C.J."/>
            <person name="Singh A."/>
            <person name="Wilkins M.J."/>
            <person name="Williams K.H."/>
            <person name="Banfield J.F."/>
        </authorList>
    </citation>
    <scope>NUCLEOTIDE SEQUENCE [LARGE SCALE GENOMIC DNA]</scope>
</reference>
<gene>
    <name evidence="9" type="ORF">UW32_C0002G0011</name>
</gene>
<evidence type="ECO:0000256" key="3">
    <source>
        <dbReference type="ARBA" id="ARBA00011977"/>
    </source>
</evidence>
<comment type="caution">
    <text evidence="9">The sequence shown here is derived from an EMBL/GenBank/DDBJ whole genome shotgun (WGS) entry which is preliminary data.</text>
</comment>
<evidence type="ECO:0000313" key="9">
    <source>
        <dbReference type="EMBL" id="KKT43150.1"/>
    </source>
</evidence>
<keyword evidence="8" id="KW-0472">Membrane</keyword>
<dbReference type="AlphaFoldDB" id="A0A0G1H8N9"/>
<evidence type="ECO:0000256" key="4">
    <source>
        <dbReference type="ARBA" id="ARBA00022603"/>
    </source>
</evidence>
<evidence type="ECO:0000256" key="1">
    <source>
        <dbReference type="ARBA" id="ARBA00000142"/>
    </source>
</evidence>
<evidence type="ECO:0000256" key="2">
    <source>
        <dbReference type="ARBA" id="ARBA00003015"/>
    </source>
</evidence>
<protein>
    <recommendedName>
        <fullName evidence="3">tRNA (guanine(46)-N(7))-methyltransferase</fullName>
        <ecNumber evidence="3">2.1.1.33</ecNumber>
    </recommendedName>
</protein>
<evidence type="ECO:0000256" key="5">
    <source>
        <dbReference type="ARBA" id="ARBA00022679"/>
    </source>
</evidence>
<accession>A0A0G1H8N9</accession>
<dbReference type="CDD" id="cd02440">
    <property type="entry name" value="AdoMet_MTases"/>
    <property type="match status" value="1"/>
</dbReference>
<keyword evidence="6" id="KW-0949">S-adenosyl-L-methionine</keyword>
<comment type="function">
    <text evidence="2">Catalyzes the formation of N(7)-methylguanine at position 46 (m7G46) in tRNA.</text>
</comment>
<dbReference type="Gene3D" id="3.40.50.150">
    <property type="entry name" value="Vaccinia Virus protein VP39"/>
    <property type="match status" value="1"/>
</dbReference>
<name>A0A0G1H8N9_9BACT</name>